<keyword evidence="13" id="KW-0863">Zinc-finger</keyword>
<dbReference type="GO" id="GO:0008270">
    <property type="term" value="F:zinc ion binding"/>
    <property type="evidence" value="ECO:0007669"/>
    <property type="project" value="UniProtKB-KW"/>
</dbReference>
<keyword evidence="13" id="KW-0238">DNA-binding</keyword>
<proteinExistence type="inferred from homology"/>
<dbReference type="FunCoup" id="A0A7M7KW83">
    <property type="interactions" value="1444"/>
</dbReference>
<dbReference type="EC" id="2.7.7.7" evidence="13"/>
<feature type="domain" description="DNA polymerase zeta catalytic subunit N-terminal" evidence="19">
    <location>
        <begin position="17"/>
        <end position="71"/>
    </location>
</feature>
<evidence type="ECO:0000256" key="2">
    <source>
        <dbReference type="ARBA" id="ARBA00005755"/>
    </source>
</evidence>
<dbReference type="SMART" id="SM00486">
    <property type="entry name" value="POLBc"/>
    <property type="match status" value="1"/>
</dbReference>
<sequence>MTSVTQTSCDYRLGVLSCSVLIVDSYQTDPVPGLDETFASATKTQLHKVPVLRVFGIDVENKGRKVCVHIHRVYPYLCIAMGSDVPDDRRKNTFVEALEKALNEHAKVARHRVVEATFFKGRKFYGYHADEEVFLQIAFSDPRTIKRASEVITSGQVGSPMPVFEAHIPFNLQFMIDNQIQGMNLLHIGKCQFRINSEKPTGSASSTLTKQTCCQVEVDCVIEDILNQVEEVEMNPGLQAIWQDPRLSEVAQLDTTIIQRVIVPSERELSYRKLLWKFLGIPIEEQENLAEGIKNESFDAPDKAEHEIDAKKGLSQESQVKFQDTLLDAAADLLNGEADSVLFQGPSADDDESYERESAEMSQIISEDILQDTNSLEDSSVSEKTPVSTLFSDTESTHTENSTQSFLAELAAMREDTEGSPVRHEQQVQIQSDSSVIFSDEETLIEVPASDEESVKEEVKTKEPSICGKIEQPSTSGISHLTTSTAPPSASLRQSETALVKLIDNDVSSDEEAMVGNITIATINEDQETPTRSPKRWDVLKDLPQKKRSAAVEEILQWLRRKKSRTFGNTEGTKPDQTISQHSSNDTLTQDLRFAYSFGGTPETTERYYEMITSLVCEVHCATRGNLKPDPAFDRILAVIFALHKDFPGESDVIQIKIIYDGCVSDTALRRSLLAEIGIVNSVELFRCSSEINLIMKLTEQLAKWDPDIILGYETDTLSWGFLIERCLALQMNPKLLLSRVAVEVSTEESACQPQAQPPELTAGVRFDSDKERYFESWEYRLTGRVLLNVWRILRKELSLTSYSFENVYFHILHRRESRIAWRTLREWYEDELLASRSLAYYVKRCVGCLEMLSKLEIYTKTCEMARIYGIQFYEVLSRGSQFRVESMMLRSTRRDGFIALSPTVLDRNLQRSMEWIPLVMEPHSNFYTDPVVVLDFQSLYPSVMIAYNYCFSTCLGKVQDIVKGTQSIKFGCSDLLVDKNKLLQLKDDLIISPSGSIFAKHHIRKGILPQLVEEILNTRIMVKKGMKKCKSKSFHRILDARQLGLKSIANVTYGYTAAGYSGRMPLVELADSIVSKGKESLETAIKIVNTTPEWGADVLYGDTDSMFILLRGRDKAEAFRIGRDIADRVSAMFPDPMKLKFEKVYLPCILETKKRYFGYMFESEDQNEPVLDAKGIELVRRDGCKAQQVILDKAIKTLFDTKNFDAVKKTVQKSFELMLKGHFGLHRYIFAKEYNGAKYYQKNSCVPVLKVARLLKMDDPRAEPLVGERVPYIVTQGWDKSRIIDLVSHPDRLIQDCRLRPNITYYILRVVCPALDRALLKVRTAEWYHQLPKNLRVPSSKEGVKKTMVHEYFDVNRCIICDRSEPCVNRICEGCQSDSQRAVYVSQSKMRDLEDDFNRILAICQGCTGRQDVENCISLDCPIFFRRINLRHRLEAVEQLKLVQYMF</sequence>
<dbReference type="GO" id="GO:0016035">
    <property type="term" value="C:zeta DNA polymerase complex"/>
    <property type="evidence" value="ECO:0007669"/>
    <property type="project" value="InterPro"/>
</dbReference>
<dbReference type="InterPro" id="IPR017964">
    <property type="entry name" value="DNA-dir_DNA_pol_B_CS"/>
</dbReference>
<dbReference type="SUPFAM" id="SSF56672">
    <property type="entry name" value="DNA/RNA polymerases"/>
    <property type="match status" value="1"/>
</dbReference>
<dbReference type="OrthoDB" id="2414538at2759"/>
<dbReference type="Proteomes" id="UP000594260">
    <property type="component" value="Unplaced"/>
</dbReference>
<evidence type="ECO:0000256" key="12">
    <source>
        <dbReference type="ARBA" id="ARBA00049244"/>
    </source>
</evidence>
<keyword evidence="7 13" id="KW-0862">Zinc</keyword>
<dbReference type="InterPro" id="IPR036397">
    <property type="entry name" value="RNaseH_sf"/>
</dbReference>
<dbReference type="InterPro" id="IPR056447">
    <property type="entry name" value="REV3_N"/>
</dbReference>
<dbReference type="SUPFAM" id="SSF53098">
    <property type="entry name" value="Ribonuclease H-like"/>
    <property type="match status" value="1"/>
</dbReference>
<protein>
    <recommendedName>
        <fullName evidence="13">DNA polymerase</fullName>
        <ecNumber evidence="13">2.7.7.7</ecNumber>
    </recommendedName>
</protein>
<feature type="domain" description="DNA-directed DNA polymerase family B multifunctional" evidence="15">
    <location>
        <begin position="872"/>
        <end position="1317"/>
    </location>
</feature>
<dbReference type="InterPro" id="IPR025687">
    <property type="entry name" value="Znf-C4pol"/>
</dbReference>
<comment type="catalytic activity">
    <reaction evidence="12 13">
        <text>DNA(n) + a 2'-deoxyribonucleoside 5'-triphosphate = DNA(n+1) + diphosphate</text>
        <dbReference type="Rhea" id="RHEA:22508"/>
        <dbReference type="Rhea" id="RHEA-COMP:17339"/>
        <dbReference type="Rhea" id="RHEA-COMP:17340"/>
        <dbReference type="ChEBI" id="CHEBI:33019"/>
        <dbReference type="ChEBI" id="CHEBI:61560"/>
        <dbReference type="ChEBI" id="CHEBI:173112"/>
        <dbReference type="EC" id="2.7.7.7"/>
    </reaction>
</comment>
<dbReference type="InterPro" id="IPR043502">
    <property type="entry name" value="DNA/RNA_pol_sf"/>
</dbReference>
<evidence type="ECO:0000256" key="11">
    <source>
        <dbReference type="ARBA" id="ARBA00023204"/>
    </source>
</evidence>
<dbReference type="PANTHER" id="PTHR45812">
    <property type="entry name" value="DNA POLYMERASE ZETA CATALYTIC SUBUNIT"/>
    <property type="match status" value="1"/>
</dbReference>
<dbReference type="GO" id="GO:0006260">
    <property type="term" value="P:DNA replication"/>
    <property type="evidence" value="ECO:0007669"/>
    <property type="project" value="UniProtKB-KW"/>
</dbReference>
<name>A0A7M7KW83_VARDE</name>
<feature type="domain" description="C4-type zinc-finger of DNA polymerase delta" evidence="17">
    <location>
        <begin position="1359"/>
        <end position="1428"/>
    </location>
</feature>
<dbReference type="GO" id="GO:0000166">
    <property type="term" value="F:nucleotide binding"/>
    <property type="evidence" value="ECO:0007669"/>
    <property type="project" value="InterPro"/>
</dbReference>
<evidence type="ECO:0000256" key="10">
    <source>
        <dbReference type="ARBA" id="ARBA00023014"/>
    </source>
</evidence>
<keyword evidence="3 13" id="KW-0808">Transferase</keyword>
<dbReference type="PANTHER" id="PTHR45812:SF1">
    <property type="entry name" value="DNA POLYMERASE ZETA CATALYTIC SUBUNIT"/>
    <property type="match status" value="1"/>
</dbReference>
<evidence type="ECO:0000259" key="16">
    <source>
        <dbReference type="Pfam" id="PF03104"/>
    </source>
</evidence>
<organism evidence="20 21">
    <name type="scientific">Varroa destructor</name>
    <name type="common">Honeybee mite</name>
    <dbReference type="NCBI Taxonomy" id="109461"/>
    <lineage>
        <taxon>Eukaryota</taxon>
        <taxon>Metazoa</taxon>
        <taxon>Ecdysozoa</taxon>
        <taxon>Arthropoda</taxon>
        <taxon>Chelicerata</taxon>
        <taxon>Arachnida</taxon>
        <taxon>Acari</taxon>
        <taxon>Parasitiformes</taxon>
        <taxon>Mesostigmata</taxon>
        <taxon>Gamasina</taxon>
        <taxon>Dermanyssoidea</taxon>
        <taxon>Varroidae</taxon>
        <taxon>Varroa</taxon>
    </lineage>
</organism>
<evidence type="ECO:0000259" key="18">
    <source>
        <dbReference type="Pfam" id="PF24055"/>
    </source>
</evidence>
<feature type="region of interest" description="Disordered" evidence="14">
    <location>
        <begin position="449"/>
        <end position="492"/>
    </location>
</feature>
<dbReference type="GO" id="GO:0003887">
    <property type="term" value="F:DNA-directed DNA polymerase activity"/>
    <property type="evidence" value="ECO:0007669"/>
    <property type="project" value="UniProtKB-KW"/>
</dbReference>
<feature type="domain" description="DNA polymerase delta/zeta catalytic subunit N-terminal" evidence="18">
    <location>
        <begin position="72"/>
        <end position="146"/>
    </location>
</feature>
<evidence type="ECO:0000313" key="20">
    <source>
        <dbReference type="EnsemblMetazoa" id="XP_022672954"/>
    </source>
</evidence>
<comment type="cofactor">
    <cofactor evidence="1 13">
        <name>[4Fe-4S] cluster</name>
        <dbReference type="ChEBI" id="CHEBI:49883"/>
    </cofactor>
</comment>
<keyword evidence="11" id="KW-0234">DNA repair</keyword>
<keyword evidence="10 13" id="KW-0411">Iron-sulfur</keyword>
<evidence type="ECO:0000256" key="6">
    <source>
        <dbReference type="ARBA" id="ARBA00022763"/>
    </source>
</evidence>
<keyword evidence="13" id="KW-0539">Nucleus</keyword>
<evidence type="ECO:0000256" key="8">
    <source>
        <dbReference type="ARBA" id="ARBA00022932"/>
    </source>
</evidence>
<dbReference type="InterPro" id="IPR006172">
    <property type="entry name" value="DNA-dir_DNA_pol_B"/>
</dbReference>
<evidence type="ECO:0000256" key="5">
    <source>
        <dbReference type="ARBA" id="ARBA00022723"/>
    </source>
</evidence>
<accession>A0A7M7KW83</accession>
<evidence type="ECO:0000256" key="7">
    <source>
        <dbReference type="ARBA" id="ARBA00022833"/>
    </source>
</evidence>
<dbReference type="GO" id="GO:0051539">
    <property type="term" value="F:4 iron, 4 sulfur cluster binding"/>
    <property type="evidence" value="ECO:0007669"/>
    <property type="project" value="UniProtKB-KW"/>
</dbReference>
<dbReference type="InterPro" id="IPR006133">
    <property type="entry name" value="DNA-dir_DNA_pol_B_exonuc"/>
</dbReference>
<dbReference type="KEGG" id="vde:111255343"/>
<keyword evidence="5 13" id="KW-0479">Metal-binding</keyword>
<evidence type="ECO:0000256" key="14">
    <source>
        <dbReference type="SAM" id="MobiDB-lite"/>
    </source>
</evidence>
<dbReference type="Pfam" id="PF24055">
    <property type="entry name" value="POL3_N"/>
    <property type="match status" value="1"/>
</dbReference>
<dbReference type="PRINTS" id="PR00106">
    <property type="entry name" value="DNAPOLB"/>
</dbReference>
<dbReference type="Gene3D" id="1.10.287.690">
    <property type="entry name" value="Helix hairpin bin"/>
    <property type="match status" value="1"/>
</dbReference>
<dbReference type="InterPro" id="IPR023211">
    <property type="entry name" value="DNA_pol_palm_dom_sf"/>
</dbReference>
<evidence type="ECO:0000259" key="19">
    <source>
        <dbReference type="Pfam" id="PF24065"/>
    </source>
</evidence>
<dbReference type="InterPro" id="IPR056435">
    <property type="entry name" value="DPOD/Z_N"/>
</dbReference>
<dbReference type="PROSITE" id="PS00116">
    <property type="entry name" value="DNA_POLYMERASE_B"/>
    <property type="match status" value="1"/>
</dbReference>
<dbReference type="GO" id="GO:0042276">
    <property type="term" value="P:error-prone translesion synthesis"/>
    <property type="evidence" value="ECO:0007669"/>
    <property type="project" value="TreeGrafter"/>
</dbReference>
<dbReference type="Gene3D" id="3.30.342.10">
    <property type="entry name" value="DNA Polymerase, chain B, domain 1"/>
    <property type="match status" value="1"/>
</dbReference>
<dbReference type="InterPro" id="IPR006134">
    <property type="entry name" value="DNA-dir_DNA_pol_B_multi_dom"/>
</dbReference>
<dbReference type="InterPro" id="IPR030559">
    <property type="entry name" value="PolZ_Rev3"/>
</dbReference>
<dbReference type="Pfam" id="PF00136">
    <property type="entry name" value="DNA_pol_B"/>
    <property type="match status" value="1"/>
</dbReference>
<evidence type="ECO:0000256" key="4">
    <source>
        <dbReference type="ARBA" id="ARBA00022695"/>
    </source>
</evidence>
<feature type="region of interest" description="Disordered" evidence="14">
    <location>
        <begin position="341"/>
        <end position="361"/>
    </location>
</feature>
<evidence type="ECO:0000256" key="3">
    <source>
        <dbReference type="ARBA" id="ARBA00022679"/>
    </source>
</evidence>
<feature type="compositionally biased region" description="Polar residues" evidence="14">
    <location>
        <begin position="472"/>
        <end position="492"/>
    </location>
</feature>
<evidence type="ECO:0000259" key="17">
    <source>
        <dbReference type="Pfam" id="PF14260"/>
    </source>
</evidence>
<dbReference type="GeneID" id="111255343"/>
<keyword evidence="9 13" id="KW-0408">Iron</keyword>
<dbReference type="InterPro" id="IPR012337">
    <property type="entry name" value="RNaseH-like_sf"/>
</dbReference>
<dbReference type="Gene3D" id="1.10.132.60">
    <property type="entry name" value="DNA polymerase family B, C-terminal domain"/>
    <property type="match status" value="1"/>
</dbReference>
<keyword evidence="21" id="KW-1185">Reference proteome</keyword>
<dbReference type="Gene3D" id="3.90.1600.10">
    <property type="entry name" value="Palm domain of DNA polymerase"/>
    <property type="match status" value="1"/>
</dbReference>
<evidence type="ECO:0000313" key="21">
    <source>
        <dbReference type="Proteomes" id="UP000594260"/>
    </source>
</evidence>
<dbReference type="CDD" id="cd05778">
    <property type="entry name" value="DNA_polB_zeta_exo"/>
    <property type="match status" value="1"/>
</dbReference>
<reference evidence="20" key="1">
    <citation type="submission" date="2021-01" db="UniProtKB">
        <authorList>
            <consortium name="EnsemblMetazoa"/>
        </authorList>
    </citation>
    <scope>IDENTIFICATION</scope>
</reference>
<dbReference type="InParanoid" id="A0A7M7KW83"/>
<dbReference type="InterPro" id="IPR042087">
    <property type="entry name" value="DNA_pol_B_thumb"/>
</dbReference>
<keyword evidence="6" id="KW-0227">DNA damage</keyword>
<dbReference type="Pfam" id="PF24065">
    <property type="entry name" value="REV3_N"/>
    <property type="match status" value="1"/>
</dbReference>
<keyword evidence="13" id="KW-0235">DNA replication</keyword>
<dbReference type="Pfam" id="PF03104">
    <property type="entry name" value="DNA_pol_B_exo1"/>
    <property type="match status" value="1"/>
</dbReference>
<dbReference type="FunFam" id="1.10.287.690:FF:000002">
    <property type="entry name" value="DNA polymerase zeta"/>
    <property type="match status" value="1"/>
</dbReference>
<dbReference type="Pfam" id="PF14260">
    <property type="entry name" value="zf-C4pol"/>
    <property type="match status" value="1"/>
</dbReference>
<evidence type="ECO:0000259" key="15">
    <source>
        <dbReference type="Pfam" id="PF00136"/>
    </source>
</evidence>
<feature type="domain" description="DNA-directed DNA polymerase family B exonuclease" evidence="16">
    <location>
        <begin position="619"/>
        <end position="808"/>
    </location>
</feature>
<keyword evidence="4 13" id="KW-0548">Nucleotidyltransferase</keyword>
<evidence type="ECO:0000256" key="13">
    <source>
        <dbReference type="RuleBase" id="RU000442"/>
    </source>
</evidence>
<dbReference type="GO" id="GO:0003677">
    <property type="term" value="F:DNA binding"/>
    <property type="evidence" value="ECO:0007669"/>
    <property type="project" value="UniProtKB-KW"/>
</dbReference>
<dbReference type="RefSeq" id="XP_022672954.1">
    <property type="nucleotide sequence ID" value="XM_022817219.1"/>
</dbReference>
<evidence type="ECO:0000256" key="1">
    <source>
        <dbReference type="ARBA" id="ARBA00001966"/>
    </source>
</evidence>
<dbReference type="Gene3D" id="3.30.420.10">
    <property type="entry name" value="Ribonuclease H-like superfamily/Ribonuclease H"/>
    <property type="match status" value="1"/>
</dbReference>
<dbReference type="CTD" id="136035703"/>
<dbReference type="CDD" id="cd05534">
    <property type="entry name" value="POLBc_zeta"/>
    <property type="match status" value="1"/>
</dbReference>
<evidence type="ECO:0000256" key="9">
    <source>
        <dbReference type="ARBA" id="ARBA00023004"/>
    </source>
</evidence>
<comment type="similarity">
    <text evidence="2 13">Belongs to the DNA polymerase type-B family.</text>
</comment>
<dbReference type="EnsemblMetazoa" id="XM_022817219">
    <property type="protein sequence ID" value="XP_022672954"/>
    <property type="gene ID" value="LOC111255343"/>
</dbReference>
<keyword evidence="13" id="KW-0004">4Fe-4S</keyword>
<comment type="subcellular location">
    <subcellularLocation>
        <location evidence="13">Nucleus</location>
    </subcellularLocation>
</comment>
<keyword evidence="8 13" id="KW-0239">DNA-directed DNA polymerase</keyword>
<dbReference type="GO" id="GO:0005634">
    <property type="term" value="C:nucleus"/>
    <property type="evidence" value="ECO:0007669"/>
    <property type="project" value="UniProtKB-SubCell"/>
</dbReference>
<dbReference type="GO" id="GO:0000724">
    <property type="term" value="P:double-strand break repair via homologous recombination"/>
    <property type="evidence" value="ECO:0007669"/>
    <property type="project" value="TreeGrafter"/>
</dbReference>